<evidence type="ECO:0000313" key="2">
    <source>
        <dbReference type="EMBL" id="MCM6777892.1"/>
    </source>
</evidence>
<name>A0A9X2IZB4_9NOCA</name>
<organism evidence="2 3">
    <name type="scientific">Nocardia pulmonis</name>
    <dbReference type="NCBI Taxonomy" id="2951408"/>
    <lineage>
        <taxon>Bacteria</taxon>
        <taxon>Bacillati</taxon>
        <taxon>Actinomycetota</taxon>
        <taxon>Actinomycetes</taxon>
        <taxon>Mycobacteriales</taxon>
        <taxon>Nocardiaceae</taxon>
        <taxon>Nocardia</taxon>
    </lineage>
</organism>
<keyword evidence="1" id="KW-1133">Transmembrane helix</keyword>
<reference evidence="2" key="1">
    <citation type="submission" date="2022-06" db="EMBL/GenBank/DDBJ databases">
        <title>Novel species in genus nocardia.</title>
        <authorList>
            <person name="Li F."/>
        </authorList>
    </citation>
    <scope>NUCLEOTIDE SEQUENCE</scope>
    <source>
        <strain evidence="2">CDC141</strain>
    </source>
</reference>
<dbReference type="RefSeq" id="WP_251917355.1">
    <property type="nucleotide sequence ID" value="NZ_JAMRXG010000018.1"/>
</dbReference>
<feature type="transmembrane region" description="Helical" evidence="1">
    <location>
        <begin position="72"/>
        <end position="92"/>
    </location>
</feature>
<proteinExistence type="predicted"/>
<dbReference type="Proteomes" id="UP001139157">
    <property type="component" value="Unassembled WGS sequence"/>
</dbReference>
<keyword evidence="3" id="KW-1185">Reference proteome</keyword>
<evidence type="ECO:0000256" key="1">
    <source>
        <dbReference type="SAM" id="Phobius"/>
    </source>
</evidence>
<keyword evidence="1" id="KW-0472">Membrane</keyword>
<protein>
    <submittedName>
        <fullName evidence="2">Uncharacterized protein</fullName>
    </submittedName>
</protein>
<keyword evidence="1" id="KW-0812">Transmembrane</keyword>
<evidence type="ECO:0000313" key="3">
    <source>
        <dbReference type="Proteomes" id="UP001139157"/>
    </source>
</evidence>
<feature type="transmembrane region" description="Helical" evidence="1">
    <location>
        <begin position="50"/>
        <end position="66"/>
    </location>
</feature>
<gene>
    <name evidence="2" type="ORF">NDR86_30845</name>
</gene>
<comment type="caution">
    <text evidence="2">The sequence shown here is derived from an EMBL/GenBank/DDBJ whole genome shotgun (WGS) entry which is preliminary data.</text>
</comment>
<accession>A0A9X2IZB4</accession>
<sequence length="95" mass="10164">MTTPSTTTGRHRAVPRRHPALLAVAPIMSRAAELFRTVAALSRRSYEPTAGILAWIVLASLIPPAAELFTWIARPLAGLVLALAAIVVIDAVTQR</sequence>
<dbReference type="AlphaFoldDB" id="A0A9X2IZB4"/>
<dbReference type="EMBL" id="JAMRXG010000018">
    <property type="protein sequence ID" value="MCM6777892.1"/>
    <property type="molecule type" value="Genomic_DNA"/>
</dbReference>